<dbReference type="Proteomes" id="UP001164286">
    <property type="component" value="Unassembled WGS sequence"/>
</dbReference>
<organism evidence="4 5">
    <name type="scientific">Dioszegia hungarica</name>
    <dbReference type="NCBI Taxonomy" id="4972"/>
    <lineage>
        <taxon>Eukaryota</taxon>
        <taxon>Fungi</taxon>
        <taxon>Dikarya</taxon>
        <taxon>Basidiomycota</taxon>
        <taxon>Agaricomycotina</taxon>
        <taxon>Tremellomycetes</taxon>
        <taxon>Tremellales</taxon>
        <taxon>Bulleribasidiaceae</taxon>
        <taxon>Dioszegia</taxon>
    </lineage>
</organism>
<comment type="similarity">
    <text evidence="1">Belongs to the prefoldin subunit alpha family.</text>
</comment>
<dbReference type="EMBL" id="JAKWFO010000005">
    <property type="protein sequence ID" value="KAI9635410.1"/>
    <property type="molecule type" value="Genomic_DNA"/>
</dbReference>
<proteinExistence type="inferred from homology"/>
<feature type="region of interest" description="Disordered" evidence="3">
    <location>
        <begin position="217"/>
        <end position="246"/>
    </location>
</feature>
<feature type="compositionally biased region" description="Acidic residues" evidence="3">
    <location>
        <begin position="236"/>
        <end position="246"/>
    </location>
</feature>
<sequence length="246" mass="27163">MSTTVASSSSGNKMQMEVNPRGIPRAPFVANVDDFVSGQNGSAEGIIKSFQETSAKYRYMEVSLQQRKKALSTKIPDIEQTLSVVLFLQRRRQKALGQPITEEEGGDEDGDDLDDLEDDDAGDKEGKEEPLKTLFELNDTLYAEAEVIETGEVGIWLGASTMLLYPLQEAADLLSSKLGAAKKSLGETIEDLEWLREQVTVMEVNFARVHNWDVKRRRDQKNSGAGAIAAAASKGDEEEEDEEDDE</sequence>
<keyword evidence="5" id="KW-1185">Reference proteome</keyword>
<evidence type="ECO:0000256" key="1">
    <source>
        <dbReference type="ARBA" id="ARBA00010048"/>
    </source>
</evidence>
<feature type="compositionally biased region" description="Acidic residues" evidence="3">
    <location>
        <begin position="101"/>
        <end position="122"/>
    </location>
</feature>
<dbReference type="Gene3D" id="1.10.287.370">
    <property type="match status" value="1"/>
</dbReference>
<comment type="caution">
    <text evidence="4">The sequence shown here is derived from an EMBL/GenBank/DDBJ whole genome shotgun (WGS) entry which is preliminary data.</text>
</comment>
<gene>
    <name evidence="4" type="ORF">MKK02DRAFT_44098</name>
</gene>
<dbReference type="GO" id="GO:0006457">
    <property type="term" value="P:protein folding"/>
    <property type="evidence" value="ECO:0007669"/>
    <property type="project" value="InterPro"/>
</dbReference>
<reference evidence="4" key="1">
    <citation type="journal article" date="2022" name="G3 (Bethesda)">
        <title>High quality genome of the basidiomycete yeast Dioszegia hungarica PDD-24b-2 isolated from cloud water.</title>
        <authorList>
            <person name="Jarrige D."/>
            <person name="Haridas S."/>
            <person name="Bleykasten-Grosshans C."/>
            <person name="Joly M."/>
            <person name="Nadalig T."/>
            <person name="Sancelme M."/>
            <person name="Vuilleumier S."/>
            <person name="Grigoriev I.V."/>
            <person name="Amato P."/>
            <person name="Bringel F."/>
        </authorList>
    </citation>
    <scope>NUCLEOTIDE SEQUENCE</scope>
    <source>
        <strain evidence="4">PDD-24b-2</strain>
    </source>
</reference>
<dbReference type="PANTHER" id="PTHR12409:SF0">
    <property type="entry name" value="PREFOLDIN SUBUNIT 3"/>
    <property type="match status" value="1"/>
</dbReference>
<dbReference type="GO" id="GO:0016272">
    <property type="term" value="C:prefoldin complex"/>
    <property type="evidence" value="ECO:0007669"/>
    <property type="project" value="InterPro"/>
</dbReference>
<dbReference type="InterPro" id="IPR016655">
    <property type="entry name" value="PFD3"/>
</dbReference>
<evidence type="ECO:0000313" key="4">
    <source>
        <dbReference type="EMBL" id="KAI9635410.1"/>
    </source>
</evidence>
<dbReference type="PANTHER" id="PTHR12409">
    <property type="entry name" value="PREFOLDIN SUBUNIT 3"/>
    <property type="match status" value="1"/>
</dbReference>
<dbReference type="GO" id="GO:0007021">
    <property type="term" value="P:tubulin complex assembly"/>
    <property type="evidence" value="ECO:0007669"/>
    <property type="project" value="TreeGrafter"/>
</dbReference>
<dbReference type="GO" id="GO:0007017">
    <property type="term" value="P:microtubule-based process"/>
    <property type="evidence" value="ECO:0007669"/>
    <property type="project" value="TreeGrafter"/>
</dbReference>
<dbReference type="InterPro" id="IPR009053">
    <property type="entry name" value="Prefoldin"/>
</dbReference>
<evidence type="ECO:0000256" key="3">
    <source>
        <dbReference type="SAM" id="MobiDB-lite"/>
    </source>
</evidence>
<accession>A0AA38H715</accession>
<dbReference type="AlphaFoldDB" id="A0AA38H715"/>
<dbReference type="GO" id="GO:0015631">
    <property type="term" value="F:tubulin binding"/>
    <property type="evidence" value="ECO:0007669"/>
    <property type="project" value="TreeGrafter"/>
</dbReference>
<keyword evidence="2" id="KW-0143">Chaperone</keyword>
<dbReference type="SUPFAM" id="SSF46579">
    <property type="entry name" value="Prefoldin"/>
    <property type="match status" value="1"/>
</dbReference>
<dbReference type="InterPro" id="IPR004127">
    <property type="entry name" value="Prefoldin_subunit_alpha"/>
</dbReference>
<name>A0AA38H715_9TREE</name>
<dbReference type="Pfam" id="PF02996">
    <property type="entry name" value="Prefoldin"/>
    <property type="match status" value="1"/>
</dbReference>
<dbReference type="CDD" id="cd23156">
    <property type="entry name" value="Prefoldin_3"/>
    <property type="match status" value="1"/>
</dbReference>
<dbReference type="GeneID" id="77731974"/>
<feature type="region of interest" description="Disordered" evidence="3">
    <location>
        <begin position="96"/>
        <end position="130"/>
    </location>
</feature>
<protein>
    <submittedName>
        <fullName evidence="4">Prefoldin subunit</fullName>
    </submittedName>
</protein>
<dbReference type="RefSeq" id="XP_052945187.1">
    <property type="nucleotide sequence ID" value="XM_053092769.1"/>
</dbReference>
<dbReference type="GO" id="GO:0005737">
    <property type="term" value="C:cytoplasm"/>
    <property type="evidence" value="ECO:0007669"/>
    <property type="project" value="TreeGrafter"/>
</dbReference>
<evidence type="ECO:0000313" key="5">
    <source>
        <dbReference type="Proteomes" id="UP001164286"/>
    </source>
</evidence>
<evidence type="ECO:0000256" key="2">
    <source>
        <dbReference type="ARBA" id="ARBA00023186"/>
    </source>
</evidence>